<feature type="region of interest" description="Disordered" evidence="2">
    <location>
        <begin position="428"/>
        <end position="460"/>
    </location>
</feature>
<dbReference type="STRING" id="1658174.A0A1J9QU57"/>
<dbReference type="AlphaFoldDB" id="A0A1J9QU57"/>
<comment type="similarity">
    <text evidence="1">Belongs to the WAPL family.</text>
</comment>
<organism evidence="4 5">
    <name type="scientific">Blastomyces percursus</name>
    <dbReference type="NCBI Taxonomy" id="1658174"/>
    <lineage>
        <taxon>Eukaryota</taxon>
        <taxon>Fungi</taxon>
        <taxon>Dikarya</taxon>
        <taxon>Ascomycota</taxon>
        <taxon>Pezizomycotina</taxon>
        <taxon>Eurotiomycetes</taxon>
        <taxon>Eurotiomycetidae</taxon>
        <taxon>Onygenales</taxon>
        <taxon>Ajellomycetaceae</taxon>
        <taxon>Blastomyces</taxon>
    </lineage>
</organism>
<gene>
    <name evidence="4" type="ORF">ACJ73_04881</name>
</gene>
<feature type="compositionally biased region" description="Basic and acidic residues" evidence="2">
    <location>
        <begin position="201"/>
        <end position="216"/>
    </location>
</feature>
<name>A0A1J9QU57_9EURO</name>
<dbReference type="PANTHER" id="PTHR22100">
    <property type="entry name" value="WINGS APART-LIKE PROTEIN HOMOLOG"/>
    <property type="match status" value="1"/>
</dbReference>
<feature type="compositionally biased region" description="Polar residues" evidence="2">
    <location>
        <begin position="17"/>
        <end position="41"/>
    </location>
</feature>
<feature type="region of interest" description="Disordered" evidence="2">
    <location>
        <begin position="151"/>
        <end position="240"/>
    </location>
</feature>
<feature type="compositionally biased region" description="Polar residues" evidence="2">
    <location>
        <begin position="217"/>
        <end position="240"/>
    </location>
</feature>
<reference evidence="4 5" key="1">
    <citation type="submission" date="2015-08" db="EMBL/GenBank/DDBJ databases">
        <title>Emmonsia species relationships and genome sequence.</title>
        <authorList>
            <person name="Cuomo C.A."/>
            <person name="Schwartz I.S."/>
            <person name="Kenyon C."/>
            <person name="De Hoog G.S."/>
            <person name="Govender N.P."/>
            <person name="Botha A."/>
            <person name="Moreno L."/>
            <person name="De Vries M."/>
            <person name="Munoz J.F."/>
            <person name="Stielow J.B."/>
        </authorList>
    </citation>
    <scope>NUCLEOTIDE SEQUENCE [LARGE SCALE GENOMIC DNA]</scope>
    <source>
        <strain evidence="4 5">EI222</strain>
    </source>
</reference>
<evidence type="ECO:0000259" key="3">
    <source>
        <dbReference type="Pfam" id="PF07814"/>
    </source>
</evidence>
<evidence type="ECO:0000313" key="4">
    <source>
        <dbReference type="EMBL" id="OJD23763.1"/>
    </source>
</evidence>
<accession>A0A1J9QU57</accession>
<dbReference type="PANTHER" id="PTHR22100:SF13">
    <property type="entry name" value="WINGS APART-LIKE PROTEIN HOMOLOG"/>
    <property type="match status" value="1"/>
</dbReference>
<evidence type="ECO:0000256" key="1">
    <source>
        <dbReference type="ARBA" id="ARBA00006854"/>
    </source>
</evidence>
<dbReference type="VEuPathDB" id="FungiDB:ACJ73_04881"/>
<dbReference type="Gene3D" id="1.25.10.10">
    <property type="entry name" value="Leucine-rich Repeat Variant"/>
    <property type="match status" value="1"/>
</dbReference>
<dbReference type="InterPro" id="IPR039874">
    <property type="entry name" value="WAPL"/>
</dbReference>
<dbReference type="InterPro" id="IPR022771">
    <property type="entry name" value="WAPL_C"/>
</dbReference>
<feature type="domain" description="Wings apart-like protein C-terminal" evidence="3">
    <location>
        <begin position="463"/>
        <end position="806"/>
    </location>
</feature>
<comment type="caution">
    <text evidence="4">The sequence shown here is derived from an EMBL/GenBank/DDBJ whole genome shotgun (WGS) entry which is preliminary data.</text>
</comment>
<dbReference type="InterPro" id="IPR011989">
    <property type="entry name" value="ARM-like"/>
</dbReference>
<dbReference type="Proteomes" id="UP000242791">
    <property type="component" value="Unassembled WGS sequence"/>
</dbReference>
<protein>
    <recommendedName>
        <fullName evidence="3">Wings apart-like protein C-terminal domain-containing protein</fullName>
    </recommendedName>
</protein>
<dbReference type="OrthoDB" id="5976022at2759"/>
<dbReference type="Pfam" id="PF07814">
    <property type="entry name" value="WAPL"/>
    <property type="match status" value="1"/>
</dbReference>
<proteinExistence type="inferred from homology"/>
<feature type="region of interest" description="Disordered" evidence="2">
    <location>
        <begin position="17"/>
        <end position="128"/>
    </location>
</feature>
<feature type="compositionally biased region" description="Polar residues" evidence="2">
    <location>
        <begin position="170"/>
        <end position="188"/>
    </location>
</feature>
<feature type="compositionally biased region" description="Low complexity" evidence="2">
    <location>
        <begin position="83"/>
        <end position="92"/>
    </location>
</feature>
<sequence>MTPAKDVTGCRKVVTYGKSSQKAQHWNGFQSSTTPTRTQAPDTWPEEHLKTPASPPQSAATGVRKATIKGRQGRQRPGTLQTPRLAKPSRPSSLRRRTPSYGGEEKDVYDFAMSGDEQEHEGEEPWRKRRKIVSLKDEWAPKGFEEIISPIAKHATQRRSRHYLPDPSAATHSTSTKPPGTAGTTSSKIEVVILTPKKPKKQNEHSTREGAMERTHQPNVNLASRSKDPTTVNSQTYQSSCQNPGLLSLLQQNQQNLKPAAPTLVRPGKPAQQPQPKAPPLKPGREPAASRPITTEVEDNIIGLNVLMSTTPSRRRIVDALSTMPRGRSESPLVELLGVVSRASSEIPTESSGNSTSSMSQFPTVSHGIQTGDVPDSPVPLSQSQGAGPKATYARQRSFLSAENVTADLIEETQIQASFVQRYGGRSSAGRGVSNSVSSKAARPFATRGTGDDDDGDSSNGVVRNIYELRRAGENARFEGIIDAIFEDIEDPNSSASRRYSGIIQLCTKLMDHHFTRRFLAHGLEKRLAKRARGLSDAIYSYLIVCAYGIILSAGPLSSIVLHTCSTQVFKIIPKMITNTFDIVGISKFGPTRTSKAVQGSLRDFCDQLAQSKIWPNVKPNKRSPQILALRCIEMAVRRARESGDAMEYLSNDVLSLLVDLLLQHSVLPEQIQDAKTDDVLILELTFSVLESYTVALNSLEPSQEKILKRLSRLGPLLRQLSRYSEPSCRQIQLLEIRLILNLTNNNPSLCEDFSTPELIRALMAIVLSNFGLVSEDFGSDKRDSLLDAVILALGTVINLTEWNETARHLILQTRSGTTATTFLDRLLQLFMDGWEKTSEADSVVQTHSNVAFGYLSVLLSTVCLDDEARLHVRNSLPGRSIGRVLATVEEFLHYHRKVEKELQIGGREHESVSGFTCRLQSIVDRIKQAEGIC</sequence>
<feature type="compositionally biased region" description="Low complexity" evidence="2">
    <location>
        <begin position="351"/>
        <end position="360"/>
    </location>
</feature>
<evidence type="ECO:0000313" key="5">
    <source>
        <dbReference type="Proteomes" id="UP000242791"/>
    </source>
</evidence>
<evidence type="ECO:0000256" key="2">
    <source>
        <dbReference type="SAM" id="MobiDB-lite"/>
    </source>
</evidence>
<feature type="region of interest" description="Disordered" evidence="2">
    <location>
        <begin position="261"/>
        <end position="290"/>
    </location>
</feature>
<keyword evidence="5" id="KW-1185">Reference proteome</keyword>
<feature type="region of interest" description="Disordered" evidence="2">
    <location>
        <begin position="344"/>
        <end position="392"/>
    </location>
</feature>
<dbReference type="EMBL" id="LGTZ01000712">
    <property type="protein sequence ID" value="OJD23763.1"/>
    <property type="molecule type" value="Genomic_DNA"/>
</dbReference>